<dbReference type="AlphaFoldDB" id="A0A2X2EE97"/>
<keyword evidence="1" id="KW-0732">Signal</keyword>
<feature type="signal peptide" evidence="1">
    <location>
        <begin position="1"/>
        <end position="21"/>
    </location>
</feature>
<gene>
    <name evidence="2" type="ORF">NCTC11842_01521</name>
</gene>
<dbReference type="Proteomes" id="UP000250443">
    <property type="component" value="Unassembled WGS sequence"/>
</dbReference>
<evidence type="ECO:0000313" key="3">
    <source>
        <dbReference type="Proteomes" id="UP000250443"/>
    </source>
</evidence>
<evidence type="ECO:0000256" key="1">
    <source>
        <dbReference type="SAM" id="SignalP"/>
    </source>
</evidence>
<dbReference type="GeneID" id="300269811"/>
<name>A0A2X2EE97_PSELU</name>
<reference evidence="2 3" key="1">
    <citation type="submission" date="2018-06" db="EMBL/GenBank/DDBJ databases">
        <authorList>
            <consortium name="Pathogen Informatics"/>
            <person name="Doyle S."/>
        </authorList>
    </citation>
    <scope>NUCLEOTIDE SEQUENCE [LARGE SCALE GENOMIC DNA]</scope>
    <source>
        <strain evidence="2 3">NCTC11842</strain>
    </source>
</reference>
<feature type="chain" id="PRO_5015868209" evidence="1">
    <location>
        <begin position="22"/>
        <end position="168"/>
    </location>
</feature>
<proteinExistence type="predicted"/>
<organism evidence="2 3">
    <name type="scientific">Pseudomonas luteola</name>
    <dbReference type="NCBI Taxonomy" id="47886"/>
    <lineage>
        <taxon>Bacteria</taxon>
        <taxon>Pseudomonadati</taxon>
        <taxon>Pseudomonadota</taxon>
        <taxon>Gammaproteobacteria</taxon>
        <taxon>Pseudomonadales</taxon>
        <taxon>Pseudomonadaceae</taxon>
        <taxon>Pseudomonas</taxon>
    </lineage>
</organism>
<sequence length="168" mass="17939">MFRLMASILCLAFSLPSLAKAAPIDWQWNDPGSTGFYSGNISLYGTGGSQTSTFNRYSGGVTPNMNTDTVSTPPVLLMASMDIDFKIGNSGVAVAKKSCPSPMSLQVYATPVTVCDSGTANNIQGFHVDAVDNGTSFTPRLFIYVAGTGWKQVVNNECGRLEVKQFCQ</sequence>
<dbReference type="RefSeq" id="WP_019364712.1">
    <property type="nucleotide sequence ID" value="NZ_DALZQD010000020.1"/>
</dbReference>
<evidence type="ECO:0000313" key="2">
    <source>
        <dbReference type="EMBL" id="SPZ05000.1"/>
    </source>
</evidence>
<accession>A0A2X2EE97</accession>
<protein>
    <submittedName>
        <fullName evidence="2">Uncharacterized protein</fullName>
    </submittedName>
</protein>
<dbReference type="EMBL" id="UAUF01000010">
    <property type="protein sequence ID" value="SPZ05000.1"/>
    <property type="molecule type" value="Genomic_DNA"/>
</dbReference>